<evidence type="ECO:0000313" key="2">
    <source>
        <dbReference type="Proteomes" id="UP000092460"/>
    </source>
</evidence>
<sequence>MPHCREAGIIEEEDNSISSLQIKDKIRIRTAATTATTAKKANEQYQTEQSKIMLNKMNMSTENCITATTTTTTTRTTAAAAAAAII</sequence>
<dbReference type="STRING" id="67801.A0A1B0AZI1"/>
<reference evidence="1" key="2">
    <citation type="submission" date="2020-05" db="UniProtKB">
        <authorList>
            <consortium name="EnsemblMetazoa"/>
        </authorList>
    </citation>
    <scope>IDENTIFICATION</scope>
    <source>
        <strain evidence="1">IAEA</strain>
    </source>
</reference>
<keyword evidence="2" id="KW-1185">Reference proteome</keyword>
<organism evidence="1 2">
    <name type="scientific">Glossina palpalis gambiensis</name>
    <dbReference type="NCBI Taxonomy" id="67801"/>
    <lineage>
        <taxon>Eukaryota</taxon>
        <taxon>Metazoa</taxon>
        <taxon>Ecdysozoa</taxon>
        <taxon>Arthropoda</taxon>
        <taxon>Hexapoda</taxon>
        <taxon>Insecta</taxon>
        <taxon>Pterygota</taxon>
        <taxon>Neoptera</taxon>
        <taxon>Endopterygota</taxon>
        <taxon>Diptera</taxon>
        <taxon>Brachycera</taxon>
        <taxon>Muscomorpha</taxon>
        <taxon>Hippoboscoidea</taxon>
        <taxon>Glossinidae</taxon>
        <taxon>Glossina</taxon>
    </lineage>
</organism>
<dbReference type="VEuPathDB" id="VectorBase:GPPI013869"/>
<dbReference type="Proteomes" id="UP000092460">
    <property type="component" value="Unassembled WGS sequence"/>
</dbReference>
<dbReference type="EMBL" id="JXJN01006304">
    <property type="status" value="NOT_ANNOTATED_CDS"/>
    <property type="molecule type" value="Genomic_DNA"/>
</dbReference>
<name>A0A1B0AZI1_9MUSC</name>
<proteinExistence type="predicted"/>
<protein>
    <submittedName>
        <fullName evidence="1">Uncharacterized protein</fullName>
    </submittedName>
</protein>
<dbReference type="AlphaFoldDB" id="A0A1B0AZI1"/>
<accession>A0A1B0AZI1</accession>
<dbReference type="EnsemblMetazoa" id="GPPI013869-RA">
    <property type="protein sequence ID" value="GPPI013869-PA"/>
    <property type="gene ID" value="GPPI013869"/>
</dbReference>
<reference evidence="2" key="1">
    <citation type="submission" date="2015-01" db="EMBL/GenBank/DDBJ databases">
        <authorList>
            <person name="Aksoy S."/>
            <person name="Warren W."/>
            <person name="Wilson R.K."/>
        </authorList>
    </citation>
    <scope>NUCLEOTIDE SEQUENCE [LARGE SCALE GENOMIC DNA]</scope>
    <source>
        <strain evidence="2">IAEA</strain>
    </source>
</reference>
<evidence type="ECO:0000313" key="1">
    <source>
        <dbReference type="EnsemblMetazoa" id="GPPI013869-PA"/>
    </source>
</evidence>